<keyword evidence="2" id="KW-0732">Signal</keyword>
<proteinExistence type="predicted"/>
<feature type="signal peptide" evidence="2">
    <location>
        <begin position="1"/>
        <end position="27"/>
    </location>
</feature>
<dbReference type="Proteomes" id="UP000436088">
    <property type="component" value="Unassembled WGS sequence"/>
</dbReference>
<feature type="chain" id="PRO_5025587045" evidence="2">
    <location>
        <begin position="28"/>
        <end position="84"/>
    </location>
</feature>
<evidence type="ECO:0000256" key="1">
    <source>
        <dbReference type="SAM" id="MobiDB-lite"/>
    </source>
</evidence>
<name>A0A6A2XWL6_HIBSY</name>
<comment type="caution">
    <text evidence="3">The sequence shown here is derived from an EMBL/GenBank/DDBJ whole genome shotgun (WGS) entry which is preliminary data.</text>
</comment>
<feature type="region of interest" description="Disordered" evidence="1">
    <location>
        <begin position="58"/>
        <end position="84"/>
    </location>
</feature>
<evidence type="ECO:0000313" key="3">
    <source>
        <dbReference type="EMBL" id="KAE8666456.1"/>
    </source>
</evidence>
<accession>A0A6A2XWL6</accession>
<dbReference type="EMBL" id="VEPZ02001596">
    <property type="protein sequence ID" value="KAE8666456.1"/>
    <property type="molecule type" value="Genomic_DNA"/>
</dbReference>
<reference evidence="3" key="1">
    <citation type="submission" date="2019-09" db="EMBL/GenBank/DDBJ databases">
        <title>Draft genome information of white flower Hibiscus syriacus.</title>
        <authorList>
            <person name="Kim Y.-M."/>
        </authorList>
    </citation>
    <scope>NUCLEOTIDE SEQUENCE [LARGE SCALE GENOMIC DNA]</scope>
    <source>
        <strain evidence="3">YM2019G1</strain>
    </source>
</reference>
<keyword evidence="4" id="KW-1185">Reference proteome</keyword>
<gene>
    <name evidence="3" type="ORF">F3Y22_tig00112498pilonHSYRG00149</name>
</gene>
<feature type="compositionally biased region" description="Low complexity" evidence="1">
    <location>
        <begin position="58"/>
        <end position="68"/>
    </location>
</feature>
<organism evidence="3 4">
    <name type="scientific">Hibiscus syriacus</name>
    <name type="common">Rose of Sharon</name>
    <dbReference type="NCBI Taxonomy" id="106335"/>
    <lineage>
        <taxon>Eukaryota</taxon>
        <taxon>Viridiplantae</taxon>
        <taxon>Streptophyta</taxon>
        <taxon>Embryophyta</taxon>
        <taxon>Tracheophyta</taxon>
        <taxon>Spermatophyta</taxon>
        <taxon>Magnoliopsida</taxon>
        <taxon>eudicotyledons</taxon>
        <taxon>Gunneridae</taxon>
        <taxon>Pentapetalae</taxon>
        <taxon>rosids</taxon>
        <taxon>malvids</taxon>
        <taxon>Malvales</taxon>
        <taxon>Malvaceae</taxon>
        <taxon>Malvoideae</taxon>
        <taxon>Hibiscus</taxon>
    </lineage>
</organism>
<sequence length="84" mass="8809">MAKTNLIPAAFLLVLLLFAYGITVSEGTRVLKADDHKLNNLNTHGSAGANIANNANITNAFRPTTPGHSPGGGHPKGPTRNHKN</sequence>
<evidence type="ECO:0000313" key="4">
    <source>
        <dbReference type="Proteomes" id="UP000436088"/>
    </source>
</evidence>
<evidence type="ECO:0000256" key="2">
    <source>
        <dbReference type="SAM" id="SignalP"/>
    </source>
</evidence>
<dbReference type="AlphaFoldDB" id="A0A6A2XWL6"/>
<protein>
    <submittedName>
        <fullName evidence="3">Uncharacterized protein</fullName>
    </submittedName>
</protein>